<reference evidence="2 3" key="1">
    <citation type="submission" date="2018-09" db="EMBL/GenBank/DDBJ databases">
        <title>The draft genome of Acinetobacter sp. strains.</title>
        <authorList>
            <person name="Qin J."/>
            <person name="Feng Y."/>
            <person name="Zong Z."/>
        </authorList>
    </citation>
    <scope>NUCLEOTIDE SEQUENCE [LARGE SCALE GENOMIC DNA]</scope>
    <source>
        <strain evidence="2 3">WCHAc060005</strain>
    </source>
</reference>
<protein>
    <submittedName>
        <fullName evidence="2">Alpha/beta fold hydrolase</fullName>
    </submittedName>
</protein>
<name>A0ABX9TZ81_9GAMM</name>
<keyword evidence="3" id="KW-1185">Reference proteome</keyword>
<keyword evidence="2" id="KW-0378">Hydrolase</keyword>
<evidence type="ECO:0000259" key="1">
    <source>
        <dbReference type="Pfam" id="PF12697"/>
    </source>
</evidence>
<dbReference type="InterPro" id="IPR029058">
    <property type="entry name" value="AB_hydrolase_fold"/>
</dbReference>
<dbReference type="EMBL" id="RCHC01000003">
    <property type="protein sequence ID" value="RLL23492.1"/>
    <property type="molecule type" value="Genomic_DNA"/>
</dbReference>
<dbReference type="Pfam" id="PF12697">
    <property type="entry name" value="Abhydrolase_6"/>
    <property type="match status" value="1"/>
</dbReference>
<sequence length="270" mass="30007">MTECTQITFDFAGYPIIADVYIQPENLHTLILLPALGVSLSKYQNFIHQLTKAKINVIATDYPHCGRNFPTVSANIDYGYADLLHAFIPKLEQIALDRTGQSPILLGHSIGGHLATLYAQTHSISVIGLATGNIGLKYWDIKGKLMILKAVFAINALIVKDGYLQGTKIGFGNKEAKTLMRDWSKTVFSGKYTHILPHASIAQSKALFVYFERDHFAPQSSTLALSRYFSKPQVYSLNLSTAVTGNQHSAWTKQPEAVVKMIREWLNSSF</sequence>
<evidence type="ECO:0000313" key="2">
    <source>
        <dbReference type="EMBL" id="RLL23492.1"/>
    </source>
</evidence>
<comment type="caution">
    <text evidence="2">The sequence shown here is derived from an EMBL/GenBank/DDBJ whole genome shotgun (WGS) entry which is preliminary data.</text>
</comment>
<proteinExistence type="predicted"/>
<dbReference type="Gene3D" id="3.40.50.1820">
    <property type="entry name" value="alpha/beta hydrolase"/>
    <property type="match status" value="1"/>
</dbReference>
<dbReference type="RefSeq" id="WP_120373294.1">
    <property type="nucleotide sequence ID" value="NZ_RCHC01000003.1"/>
</dbReference>
<dbReference type="GO" id="GO:0016787">
    <property type="term" value="F:hydrolase activity"/>
    <property type="evidence" value="ECO:0007669"/>
    <property type="project" value="UniProtKB-KW"/>
</dbReference>
<dbReference type="InterPro" id="IPR000073">
    <property type="entry name" value="AB_hydrolase_1"/>
</dbReference>
<dbReference type="SUPFAM" id="SSF53474">
    <property type="entry name" value="alpha/beta-Hydrolases"/>
    <property type="match status" value="1"/>
</dbReference>
<accession>A0ABX9TZ81</accession>
<evidence type="ECO:0000313" key="3">
    <source>
        <dbReference type="Proteomes" id="UP000280271"/>
    </source>
</evidence>
<gene>
    <name evidence="2" type="ORF">D9K81_03700</name>
</gene>
<feature type="domain" description="AB hydrolase-1" evidence="1">
    <location>
        <begin position="31"/>
        <end position="259"/>
    </location>
</feature>
<organism evidence="2 3">
    <name type="scientific">Acinetobacter chengduensis</name>
    <dbReference type="NCBI Taxonomy" id="2420890"/>
    <lineage>
        <taxon>Bacteria</taxon>
        <taxon>Pseudomonadati</taxon>
        <taxon>Pseudomonadota</taxon>
        <taxon>Gammaproteobacteria</taxon>
        <taxon>Moraxellales</taxon>
        <taxon>Moraxellaceae</taxon>
        <taxon>Acinetobacter</taxon>
    </lineage>
</organism>
<dbReference type="Proteomes" id="UP000280271">
    <property type="component" value="Unassembled WGS sequence"/>
</dbReference>